<keyword evidence="1" id="KW-0732">Signal</keyword>
<reference evidence="2 3" key="1">
    <citation type="journal article" date="2014" name="Int. J. Syst. Evol. Microbiol.">
        <title>Complete genome sequence of Corynebacterium casei LMG S-19264T (=DSM 44701T), isolated from a smear-ripened cheese.</title>
        <authorList>
            <consortium name="US DOE Joint Genome Institute (JGI-PGF)"/>
            <person name="Walter F."/>
            <person name="Albersmeier A."/>
            <person name="Kalinowski J."/>
            <person name="Ruckert C."/>
        </authorList>
    </citation>
    <scope>NUCLEOTIDE SEQUENCE [LARGE SCALE GENOMIC DNA]</scope>
    <source>
        <strain evidence="2 3">CGMCC 1.16330</strain>
    </source>
</reference>
<proteinExistence type="predicted"/>
<evidence type="ECO:0000256" key="1">
    <source>
        <dbReference type="SAM" id="SignalP"/>
    </source>
</evidence>
<protein>
    <submittedName>
        <fullName evidence="2">Uncharacterized protein</fullName>
    </submittedName>
</protein>
<dbReference type="EMBL" id="BMKS01000009">
    <property type="protein sequence ID" value="GGG40353.1"/>
    <property type="molecule type" value="Genomic_DNA"/>
</dbReference>
<name>A0A8J2ZD54_9PROT</name>
<evidence type="ECO:0000313" key="2">
    <source>
        <dbReference type="EMBL" id="GGG40353.1"/>
    </source>
</evidence>
<dbReference type="Proteomes" id="UP000597507">
    <property type="component" value="Unassembled WGS sequence"/>
</dbReference>
<keyword evidence="3" id="KW-1185">Reference proteome</keyword>
<feature type="signal peptide" evidence="1">
    <location>
        <begin position="1"/>
        <end position="20"/>
    </location>
</feature>
<evidence type="ECO:0000313" key="3">
    <source>
        <dbReference type="Proteomes" id="UP000597507"/>
    </source>
</evidence>
<comment type="caution">
    <text evidence="2">The sequence shown here is derived from an EMBL/GenBank/DDBJ whole genome shotgun (WGS) entry which is preliminary data.</text>
</comment>
<sequence length="76" mass="7681">MGKIILLARAAAGVAPLAAAGEAAARAPGLHAFVIRPSRRQMAEAARFDPGTFAAGEGCARRRGGIGRSWPAAGAR</sequence>
<dbReference type="RefSeq" id="WP_188901613.1">
    <property type="nucleotide sequence ID" value="NZ_BMKS01000009.1"/>
</dbReference>
<accession>A0A8J2ZD54</accession>
<gene>
    <name evidence="2" type="ORF">GCM10010964_29940</name>
</gene>
<dbReference type="AlphaFoldDB" id="A0A8J2ZD54"/>
<feature type="chain" id="PRO_5035202961" evidence="1">
    <location>
        <begin position="21"/>
        <end position="76"/>
    </location>
</feature>
<organism evidence="2 3">
    <name type="scientific">Caldovatus sediminis</name>
    <dbReference type="NCBI Taxonomy" id="2041189"/>
    <lineage>
        <taxon>Bacteria</taxon>
        <taxon>Pseudomonadati</taxon>
        <taxon>Pseudomonadota</taxon>
        <taxon>Alphaproteobacteria</taxon>
        <taxon>Acetobacterales</taxon>
        <taxon>Roseomonadaceae</taxon>
        <taxon>Caldovatus</taxon>
    </lineage>
</organism>